<reference evidence="1" key="1">
    <citation type="submission" date="2021-01" db="EMBL/GenBank/DDBJ databases">
        <authorList>
            <person name="Corre E."/>
            <person name="Pelletier E."/>
            <person name="Niang G."/>
            <person name="Scheremetjew M."/>
            <person name="Finn R."/>
            <person name="Kale V."/>
            <person name="Holt S."/>
            <person name="Cochrane G."/>
            <person name="Meng A."/>
            <person name="Brown T."/>
            <person name="Cohen L."/>
        </authorList>
    </citation>
    <scope>NUCLEOTIDE SEQUENCE</scope>
    <source>
        <strain evidence="1">PLY182g</strain>
    </source>
</reference>
<dbReference type="InterPro" id="IPR051927">
    <property type="entry name" value="Zn_Chap_cDPG_Synth"/>
</dbReference>
<dbReference type="PANTHER" id="PTHR43603">
    <property type="entry name" value="COBW DOMAIN-CONTAINING PROTEIN DDB_G0274527"/>
    <property type="match status" value="1"/>
</dbReference>
<dbReference type="EMBL" id="HBEY01048345">
    <property type="protein sequence ID" value="CAD8619833.1"/>
    <property type="molecule type" value="Transcribed_RNA"/>
</dbReference>
<gene>
    <name evidence="1" type="ORF">CPEL01642_LOCUS23214</name>
</gene>
<dbReference type="AlphaFoldDB" id="A0A7S0LQQ3"/>
<proteinExistence type="predicted"/>
<accession>A0A7S0LQQ3</accession>
<name>A0A7S0LQQ3_9EUKA</name>
<protein>
    <submittedName>
        <fullName evidence="1">Uncharacterized protein</fullName>
    </submittedName>
</protein>
<sequence>MEVALRQAAGQGLRLEGIAWIATQQKLQALVRTDPKGFVHVDPGDPWWAVIPRSEWPHGLAEEIKPLWHETHGDRQSELTLHLSAGGPLPLAQREAWLSSLQGCLATEAEEAAELVDPYAEAWRELLQETAEAERSAKIGDDVRRAFARVIAPTRSSTSGAAFSFGGRPATRVCEPCEPDL</sequence>
<dbReference type="PANTHER" id="PTHR43603:SF1">
    <property type="entry name" value="ZINC-REGULATED GTPASE METALLOPROTEIN ACTIVATOR 1"/>
    <property type="match status" value="1"/>
</dbReference>
<evidence type="ECO:0000313" key="1">
    <source>
        <dbReference type="EMBL" id="CAD8619833.1"/>
    </source>
</evidence>
<organism evidence="1">
    <name type="scientific">Coccolithus braarudii</name>
    <dbReference type="NCBI Taxonomy" id="221442"/>
    <lineage>
        <taxon>Eukaryota</taxon>
        <taxon>Haptista</taxon>
        <taxon>Haptophyta</taxon>
        <taxon>Prymnesiophyceae</taxon>
        <taxon>Coccolithales</taxon>
        <taxon>Coccolithaceae</taxon>
        <taxon>Coccolithus</taxon>
    </lineage>
</organism>